<dbReference type="PROSITE" id="PS50928">
    <property type="entry name" value="ABC_TM1"/>
    <property type="match status" value="1"/>
</dbReference>
<evidence type="ECO:0000313" key="11">
    <source>
        <dbReference type="Proteomes" id="UP000050501"/>
    </source>
</evidence>
<evidence type="ECO:0000256" key="7">
    <source>
        <dbReference type="ARBA" id="ARBA00023136"/>
    </source>
</evidence>
<dbReference type="OrthoDB" id="9785113at2"/>
<comment type="subcellular location">
    <subcellularLocation>
        <location evidence="1 8">Cell membrane</location>
        <topology evidence="1 8">Multi-pass membrane protein</topology>
    </subcellularLocation>
</comment>
<comment type="caution">
    <text evidence="10">The sequence shown here is derived from an EMBL/GenBank/DDBJ whole genome shotgun (WGS) entry which is preliminary data.</text>
</comment>
<evidence type="ECO:0000256" key="1">
    <source>
        <dbReference type="ARBA" id="ARBA00004651"/>
    </source>
</evidence>
<dbReference type="RefSeq" id="WP_062418754.1">
    <property type="nucleotide sequence ID" value="NZ_DF967974.1"/>
</dbReference>
<evidence type="ECO:0000256" key="5">
    <source>
        <dbReference type="ARBA" id="ARBA00022692"/>
    </source>
</evidence>
<feature type="transmembrane region" description="Helical" evidence="8">
    <location>
        <begin position="227"/>
        <end position="246"/>
    </location>
</feature>
<evidence type="ECO:0000256" key="8">
    <source>
        <dbReference type="RuleBase" id="RU363043"/>
    </source>
</evidence>
<dbReference type="GO" id="GO:0035435">
    <property type="term" value="P:phosphate ion transmembrane transport"/>
    <property type="evidence" value="ECO:0007669"/>
    <property type="project" value="InterPro"/>
</dbReference>
<dbReference type="SUPFAM" id="SSF161098">
    <property type="entry name" value="MetI-like"/>
    <property type="match status" value="1"/>
</dbReference>
<name>A0A0P6XMU9_9CHLR</name>
<accession>A0A0P6XMU9</accession>
<keyword evidence="4 8" id="KW-1003">Cell membrane</keyword>
<dbReference type="Proteomes" id="UP000050501">
    <property type="component" value="Unassembled WGS sequence"/>
</dbReference>
<feature type="transmembrane region" description="Helical" evidence="8">
    <location>
        <begin position="382"/>
        <end position="404"/>
    </location>
</feature>
<dbReference type="GO" id="GO:0005886">
    <property type="term" value="C:plasma membrane"/>
    <property type="evidence" value="ECO:0007669"/>
    <property type="project" value="UniProtKB-SubCell"/>
</dbReference>
<dbReference type="PANTHER" id="PTHR43470">
    <property type="entry name" value="PHOSPHATE TRANSPORT SYSTEM PERMEASE PROTEIN PSTA-RELATED"/>
    <property type="match status" value="1"/>
</dbReference>
<proteinExistence type="inferred from homology"/>
<comment type="caution">
    <text evidence="8">Lacks conserved residue(s) required for the propagation of feature annotation.</text>
</comment>
<dbReference type="InterPro" id="IPR005672">
    <property type="entry name" value="Phosphate_PstA"/>
</dbReference>
<feature type="transmembrane region" description="Helical" evidence="8">
    <location>
        <begin position="29"/>
        <end position="50"/>
    </location>
</feature>
<keyword evidence="6 8" id="KW-1133">Transmembrane helix</keyword>
<feature type="transmembrane region" description="Helical" evidence="8">
    <location>
        <begin position="266"/>
        <end position="285"/>
    </location>
</feature>
<evidence type="ECO:0000256" key="3">
    <source>
        <dbReference type="ARBA" id="ARBA00022448"/>
    </source>
</evidence>
<dbReference type="PATRIC" id="fig|229921.5.peg.1696"/>
<evidence type="ECO:0000256" key="2">
    <source>
        <dbReference type="ARBA" id="ARBA00007069"/>
    </source>
</evidence>
<dbReference type="CDD" id="cd06261">
    <property type="entry name" value="TM_PBP2"/>
    <property type="match status" value="1"/>
</dbReference>
<evidence type="ECO:0000313" key="10">
    <source>
        <dbReference type="EMBL" id="KPL84872.1"/>
    </source>
</evidence>
<feature type="domain" description="ABC transmembrane type-1" evidence="9">
    <location>
        <begin position="181"/>
        <end position="401"/>
    </location>
</feature>
<dbReference type="InterPro" id="IPR035906">
    <property type="entry name" value="MetI-like_sf"/>
</dbReference>
<protein>
    <recommendedName>
        <fullName evidence="8">Phosphate transport system permease protein PstA</fullName>
    </recommendedName>
</protein>
<dbReference type="STRING" id="229921.ADN01_07290"/>
<evidence type="ECO:0000256" key="6">
    <source>
        <dbReference type="ARBA" id="ARBA00022989"/>
    </source>
</evidence>
<dbReference type="GO" id="GO:0005315">
    <property type="term" value="F:phosphate transmembrane transporter activity"/>
    <property type="evidence" value="ECO:0007669"/>
    <property type="project" value="InterPro"/>
</dbReference>
<comment type="similarity">
    <text evidence="2 8">Belongs to the binding-protein-dependent transport system permease family. CysTW subfamily.</text>
</comment>
<evidence type="ECO:0000256" key="4">
    <source>
        <dbReference type="ARBA" id="ARBA00022475"/>
    </source>
</evidence>
<dbReference type="Gene3D" id="1.10.3720.10">
    <property type="entry name" value="MetI-like"/>
    <property type="match status" value="1"/>
</dbReference>
<dbReference type="Pfam" id="PF00528">
    <property type="entry name" value="BPD_transp_1"/>
    <property type="match status" value="1"/>
</dbReference>
<sequence>MIPDPFAVKDPRLAQHLQQRHRASRLWKYVFFLSICIGLIALSTLLWTVINQSFGYIAEVNKVEPSALADRPLEQLSETELTDILRQRLTKLRLRALEREKPFDQRTHADLLTLTYEQVVQPKIVATWTLSESLFQKENVQAEVNKRFPGAALTFRAWLNRSFLQNSMSSQAGLAGVRTALLGSIHIILITILFAFPIGVGAAIYLEEYADRRYWFNRIIQTNIENLAGVPSIVYGILGLAIFVRALSGLTSGAWFGTPTDNGRTILSAGLTMGLLILPILIINAQEAVRAVPNSLRQAAYGLGATQWQTIWHHVLPNALPGILTGAILAVSRAIGETAPLILVGASTMLTSDPNGPFSYFTALPIQIYNWTTRPQSEFRNIAAAAILVLLITLLSLNAVAILFRNHFSKRV</sequence>
<organism evidence="10 11">
    <name type="scientific">Levilinea saccharolytica</name>
    <dbReference type="NCBI Taxonomy" id="229921"/>
    <lineage>
        <taxon>Bacteria</taxon>
        <taxon>Bacillati</taxon>
        <taxon>Chloroflexota</taxon>
        <taxon>Anaerolineae</taxon>
        <taxon>Anaerolineales</taxon>
        <taxon>Anaerolineaceae</taxon>
        <taxon>Levilinea</taxon>
    </lineage>
</organism>
<keyword evidence="7 8" id="KW-0472">Membrane</keyword>
<keyword evidence="5 8" id="KW-0812">Transmembrane</keyword>
<dbReference type="NCBIfam" id="TIGR00974">
    <property type="entry name" value="3a0107s02c"/>
    <property type="match status" value="1"/>
</dbReference>
<evidence type="ECO:0000259" key="9">
    <source>
        <dbReference type="PROSITE" id="PS50928"/>
    </source>
</evidence>
<dbReference type="PANTHER" id="PTHR43470:SF5">
    <property type="entry name" value="PHOSPHATE TRANSPORT SYSTEM PERMEASE PROTEIN PSTA"/>
    <property type="match status" value="1"/>
</dbReference>
<dbReference type="InterPro" id="IPR000515">
    <property type="entry name" value="MetI-like"/>
</dbReference>
<gene>
    <name evidence="10" type="ORF">ADN01_07290</name>
</gene>
<reference evidence="10 11" key="1">
    <citation type="submission" date="2015-07" db="EMBL/GenBank/DDBJ databases">
        <title>Genome sequence of Levilinea saccharolytica DSM 16555.</title>
        <authorList>
            <person name="Hemp J."/>
            <person name="Ward L.M."/>
            <person name="Pace L.A."/>
            <person name="Fischer W.W."/>
        </authorList>
    </citation>
    <scope>NUCLEOTIDE SEQUENCE [LARGE SCALE GENOMIC DNA]</scope>
    <source>
        <strain evidence="10 11">KIBI-1</strain>
    </source>
</reference>
<feature type="transmembrane region" description="Helical" evidence="8">
    <location>
        <begin position="185"/>
        <end position="206"/>
    </location>
</feature>
<keyword evidence="3" id="KW-0813">Transport</keyword>
<keyword evidence="11" id="KW-1185">Reference proteome</keyword>
<dbReference type="AlphaFoldDB" id="A0A0P6XMU9"/>
<dbReference type="EMBL" id="LGCM01000028">
    <property type="protein sequence ID" value="KPL84872.1"/>
    <property type="molecule type" value="Genomic_DNA"/>
</dbReference>